<evidence type="ECO:0000313" key="1">
    <source>
        <dbReference type="EMBL" id="GFR17221.1"/>
    </source>
</evidence>
<comment type="caution">
    <text evidence="1">The sequence shown here is derived from an EMBL/GenBank/DDBJ whole genome shotgun (WGS) entry which is preliminary data.</text>
</comment>
<evidence type="ECO:0000313" key="2">
    <source>
        <dbReference type="Proteomes" id="UP000887116"/>
    </source>
</evidence>
<sequence length="203" mass="23161">MERIWDLAKIPKYYENDIERVNYVEHKEDGVVVNQNDSALYTFTIKDVNDNILYSNGYICADVRVTKSNGSSIGEDNVTLINTGNLFSRATFYIGGSAAIEEFMKPNPLVHHINGLVNFINDYASSEATSMFFYKDTSDAADRNFLKFEGAHADAEKMTTLIKKIKLNENYNKGFADRWDLTKNSNLTKIDIPLKQFFGFFND</sequence>
<name>A0A8X6H4P0_TRICU</name>
<organism evidence="1 2">
    <name type="scientific">Trichonephila clavata</name>
    <name type="common">Joro spider</name>
    <name type="synonym">Nephila clavata</name>
    <dbReference type="NCBI Taxonomy" id="2740835"/>
    <lineage>
        <taxon>Eukaryota</taxon>
        <taxon>Metazoa</taxon>
        <taxon>Ecdysozoa</taxon>
        <taxon>Arthropoda</taxon>
        <taxon>Chelicerata</taxon>
        <taxon>Arachnida</taxon>
        <taxon>Araneae</taxon>
        <taxon>Araneomorphae</taxon>
        <taxon>Entelegynae</taxon>
        <taxon>Araneoidea</taxon>
        <taxon>Nephilidae</taxon>
        <taxon>Trichonephila</taxon>
    </lineage>
</organism>
<proteinExistence type="predicted"/>
<reference evidence="1" key="1">
    <citation type="submission" date="2020-07" db="EMBL/GenBank/DDBJ databases">
        <title>Multicomponent nature underlies the extraordinary mechanical properties of spider dragline silk.</title>
        <authorList>
            <person name="Kono N."/>
            <person name="Nakamura H."/>
            <person name="Mori M."/>
            <person name="Yoshida Y."/>
            <person name="Ohtoshi R."/>
            <person name="Malay A.D."/>
            <person name="Moran D.A.P."/>
            <person name="Tomita M."/>
            <person name="Numata K."/>
            <person name="Arakawa K."/>
        </authorList>
    </citation>
    <scope>NUCLEOTIDE SEQUENCE</scope>
</reference>
<dbReference type="EMBL" id="BMAO01017631">
    <property type="protein sequence ID" value="GFR17221.1"/>
    <property type="molecule type" value="Genomic_DNA"/>
</dbReference>
<gene>
    <name evidence="1" type="primary">AVEN_262692_1</name>
    <name evidence="1" type="ORF">TNCT_317961</name>
</gene>
<protein>
    <submittedName>
        <fullName evidence="1">Uncharacterized protein</fullName>
    </submittedName>
</protein>
<keyword evidence="2" id="KW-1185">Reference proteome</keyword>
<dbReference type="Proteomes" id="UP000887116">
    <property type="component" value="Unassembled WGS sequence"/>
</dbReference>
<dbReference type="OrthoDB" id="6427243at2759"/>
<dbReference type="AlphaFoldDB" id="A0A8X6H4P0"/>
<accession>A0A8X6H4P0</accession>